<evidence type="ECO:0000256" key="3">
    <source>
        <dbReference type="ARBA" id="ARBA00013194"/>
    </source>
</evidence>
<proteinExistence type="inferred from homology"/>
<keyword evidence="6 12" id="KW-0697">Rotamase</keyword>
<dbReference type="PATRIC" id="fig|1121022.4.peg.395"/>
<evidence type="ECO:0000313" key="17">
    <source>
        <dbReference type="Proteomes" id="UP000017837"/>
    </source>
</evidence>
<keyword evidence="17" id="KW-1185">Reference proteome</keyword>
<gene>
    <name evidence="12" type="primary">tig</name>
    <name evidence="16" type="ORF">ABENE_02015</name>
</gene>
<dbReference type="GO" id="GO:0043022">
    <property type="term" value="F:ribosome binding"/>
    <property type="evidence" value="ECO:0007669"/>
    <property type="project" value="TreeGrafter"/>
</dbReference>
<dbReference type="PROSITE" id="PS50059">
    <property type="entry name" value="FKBP_PPIASE"/>
    <property type="match status" value="1"/>
</dbReference>
<dbReference type="STRING" id="1121022.GCA_000376105_00423"/>
<dbReference type="InterPro" id="IPR005215">
    <property type="entry name" value="Trig_fac"/>
</dbReference>
<evidence type="ECO:0000256" key="12">
    <source>
        <dbReference type="HAMAP-Rule" id="MF_00303"/>
    </source>
</evidence>
<dbReference type="SUPFAM" id="SSF109998">
    <property type="entry name" value="Triger factor/SurA peptide-binding domain-like"/>
    <property type="match status" value="1"/>
</dbReference>
<dbReference type="InterPro" id="IPR001179">
    <property type="entry name" value="PPIase_FKBP_dom"/>
</dbReference>
<comment type="caution">
    <text evidence="16">The sequence shown here is derived from an EMBL/GenBank/DDBJ whole genome shotgun (WGS) entry which is preliminary data.</text>
</comment>
<keyword evidence="5 12" id="KW-0132">Cell division</keyword>
<dbReference type="AlphaFoldDB" id="V4RT07"/>
<comment type="function">
    <text evidence="10 12">Involved in protein export. Acts as a chaperone by maintaining the newly synthesized protein in an open conformation. Functions as a peptidyl-prolyl cis-trans isomerase.</text>
</comment>
<protein>
    <recommendedName>
        <fullName evidence="4 12">Trigger factor</fullName>
        <shortName evidence="12">TF</shortName>
        <ecNumber evidence="3 12">5.2.1.8</ecNumber>
    </recommendedName>
    <alternativeName>
        <fullName evidence="11 12">PPIase</fullName>
    </alternativeName>
</protein>
<dbReference type="NCBIfam" id="TIGR00115">
    <property type="entry name" value="tig"/>
    <property type="match status" value="1"/>
</dbReference>
<evidence type="ECO:0000256" key="4">
    <source>
        <dbReference type="ARBA" id="ARBA00016902"/>
    </source>
</evidence>
<comment type="domain">
    <text evidence="12">Consists of 3 domains; the N-terminus binds the ribosome, the middle domain has PPIase activity, while the C-terminus has intrinsic chaperone activity on its own.</text>
</comment>
<evidence type="ECO:0000256" key="11">
    <source>
        <dbReference type="ARBA" id="ARBA00029986"/>
    </source>
</evidence>
<keyword evidence="7 12" id="KW-0143">Chaperone</keyword>
<dbReference type="PANTHER" id="PTHR30560">
    <property type="entry name" value="TRIGGER FACTOR CHAPERONE AND PEPTIDYL-PROLYL CIS/TRANS ISOMERASE"/>
    <property type="match status" value="1"/>
</dbReference>
<dbReference type="Pfam" id="PF05698">
    <property type="entry name" value="Trigger_C"/>
    <property type="match status" value="1"/>
</dbReference>
<dbReference type="GO" id="GO:0005737">
    <property type="term" value="C:cytoplasm"/>
    <property type="evidence" value="ECO:0007669"/>
    <property type="project" value="UniProtKB-SubCell"/>
</dbReference>
<dbReference type="HAMAP" id="MF_00303">
    <property type="entry name" value="Trigger_factor_Tig"/>
    <property type="match status" value="1"/>
</dbReference>
<dbReference type="EMBL" id="AWGB01000004">
    <property type="protein sequence ID" value="ESQ94303.1"/>
    <property type="molecule type" value="Genomic_DNA"/>
</dbReference>
<dbReference type="OrthoDB" id="9767721at2"/>
<dbReference type="Gene3D" id="3.10.50.40">
    <property type="match status" value="1"/>
</dbReference>
<dbReference type="GO" id="GO:0044183">
    <property type="term" value="F:protein folding chaperone"/>
    <property type="evidence" value="ECO:0007669"/>
    <property type="project" value="TreeGrafter"/>
</dbReference>
<keyword evidence="12" id="KW-0963">Cytoplasm</keyword>
<dbReference type="InterPro" id="IPR046357">
    <property type="entry name" value="PPIase_dom_sf"/>
</dbReference>
<dbReference type="EC" id="5.2.1.8" evidence="3 12"/>
<evidence type="ECO:0000256" key="13">
    <source>
        <dbReference type="PROSITE-ProRule" id="PRU00277"/>
    </source>
</evidence>
<dbReference type="InterPro" id="IPR027304">
    <property type="entry name" value="Trigger_fact/SurA_dom_sf"/>
</dbReference>
<dbReference type="SUPFAM" id="SSF102735">
    <property type="entry name" value="Trigger factor ribosome-binding domain"/>
    <property type="match status" value="1"/>
</dbReference>
<evidence type="ECO:0000256" key="8">
    <source>
        <dbReference type="ARBA" id="ARBA00023235"/>
    </source>
</evidence>
<sequence>MQVVEKLNEGLSRVLEVTIAKGELTQKLDAKIAEIAPKMNIKGFRPGKVPQNHVRKLYGKELMGEIIQETLNATTEQAMKDANIRPASQPELKPIGDIEGVIEGKADLAYEIAVEMMPIFTPVEPASLELTRPVYEPTEADIDEALKTVTAQSKQFEAKTGKGKAAPKAEDGDKLIIDFVGKLGDELFEGGSAEGAELIIGSGQFIPGFEEQLIGAKKGEVKTLNVTFPENYGAANLAGKAATFETTVQDILSPKEGEADDELAKSLGLESLQALKDILKTQLQQQFGQASRFKMKRALLDILDEKHSFELPKRMLEAEFQGIWQQVEQDKANGQLAEEDASKSEAELKDEYMKIAERRVRLGLVLAEIGTRQNVQVTDQEVNQAIMQEARNYPGQERQVFEFYTKNPGAAAQIRAPIYEEKVCDLIFSLATVKEEPISKEDLLKEEEEA</sequence>
<evidence type="ECO:0000256" key="14">
    <source>
        <dbReference type="RuleBase" id="RU003914"/>
    </source>
</evidence>
<evidence type="ECO:0000256" key="9">
    <source>
        <dbReference type="ARBA" id="ARBA00023306"/>
    </source>
</evidence>
<comment type="subcellular location">
    <subcellularLocation>
        <location evidence="12">Cytoplasm</location>
    </subcellularLocation>
    <text evidence="12">About half TF is bound to the ribosome near the polypeptide exit tunnel while the other half is free in the cytoplasm.</text>
</comment>
<dbReference type="GO" id="GO:0051083">
    <property type="term" value="P:'de novo' cotranslational protein folding"/>
    <property type="evidence" value="ECO:0007669"/>
    <property type="project" value="TreeGrafter"/>
</dbReference>
<dbReference type="GO" id="GO:0051301">
    <property type="term" value="P:cell division"/>
    <property type="evidence" value="ECO:0007669"/>
    <property type="project" value="UniProtKB-KW"/>
</dbReference>
<evidence type="ECO:0000256" key="10">
    <source>
        <dbReference type="ARBA" id="ARBA00024849"/>
    </source>
</evidence>
<dbReference type="Gene3D" id="1.10.3120.10">
    <property type="entry name" value="Trigger factor, C-terminal domain"/>
    <property type="match status" value="1"/>
</dbReference>
<keyword evidence="8 12" id="KW-0413">Isomerase</keyword>
<dbReference type="SUPFAM" id="SSF54534">
    <property type="entry name" value="FKBP-like"/>
    <property type="match status" value="1"/>
</dbReference>
<evidence type="ECO:0000256" key="5">
    <source>
        <dbReference type="ARBA" id="ARBA00022618"/>
    </source>
</evidence>
<dbReference type="GO" id="GO:0043335">
    <property type="term" value="P:protein unfolding"/>
    <property type="evidence" value="ECO:0007669"/>
    <property type="project" value="TreeGrafter"/>
</dbReference>
<evidence type="ECO:0000313" key="16">
    <source>
        <dbReference type="EMBL" id="ESQ94303.1"/>
    </source>
</evidence>
<dbReference type="GO" id="GO:0003755">
    <property type="term" value="F:peptidyl-prolyl cis-trans isomerase activity"/>
    <property type="evidence" value="ECO:0007669"/>
    <property type="project" value="UniProtKB-UniRule"/>
</dbReference>
<dbReference type="Proteomes" id="UP000017837">
    <property type="component" value="Unassembled WGS sequence"/>
</dbReference>
<dbReference type="InterPro" id="IPR008880">
    <property type="entry name" value="Trigger_fac_C"/>
</dbReference>
<feature type="domain" description="PPIase FKBP-type" evidence="15">
    <location>
        <begin position="172"/>
        <end position="251"/>
    </location>
</feature>
<name>V4RT07_9CAUL</name>
<dbReference type="GO" id="GO:0015031">
    <property type="term" value="P:protein transport"/>
    <property type="evidence" value="ECO:0007669"/>
    <property type="project" value="UniProtKB-UniRule"/>
</dbReference>
<evidence type="ECO:0000259" key="15">
    <source>
        <dbReference type="PROSITE" id="PS50059"/>
    </source>
</evidence>
<evidence type="ECO:0000256" key="1">
    <source>
        <dbReference type="ARBA" id="ARBA00000971"/>
    </source>
</evidence>
<dbReference type="InterPro" id="IPR036611">
    <property type="entry name" value="Trigger_fac_ribosome-bd_sf"/>
</dbReference>
<dbReference type="Gene3D" id="3.30.70.1050">
    <property type="entry name" value="Trigger factor ribosome-binding domain"/>
    <property type="match status" value="1"/>
</dbReference>
<comment type="catalytic activity">
    <reaction evidence="1 12 13">
        <text>[protein]-peptidylproline (omega=180) = [protein]-peptidylproline (omega=0)</text>
        <dbReference type="Rhea" id="RHEA:16237"/>
        <dbReference type="Rhea" id="RHEA-COMP:10747"/>
        <dbReference type="Rhea" id="RHEA-COMP:10748"/>
        <dbReference type="ChEBI" id="CHEBI:83833"/>
        <dbReference type="ChEBI" id="CHEBI:83834"/>
        <dbReference type="EC" id="5.2.1.8"/>
    </reaction>
</comment>
<accession>V4RT07</accession>
<evidence type="ECO:0000256" key="7">
    <source>
        <dbReference type="ARBA" id="ARBA00023186"/>
    </source>
</evidence>
<dbReference type="eggNOG" id="COG0544">
    <property type="taxonomic scope" value="Bacteria"/>
</dbReference>
<dbReference type="InterPro" id="IPR037041">
    <property type="entry name" value="Trigger_fac_C_sf"/>
</dbReference>
<dbReference type="Pfam" id="PF00254">
    <property type="entry name" value="FKBP_C"/>
    <property type="match status" value="1"/>
</dbReference>
<keyword evidence="9 12" id="KW-0131">Cell cycle</keyword>
<evidence type="ECO:0000256" key="2">
    <source>
        <dbReference type="ARBA" id="ARBA00005464"/>
    </source>
</evidence>
<evidence type="ECO:0000256" key="6">
    <source>
        <dbReference type="ARBA" id="ARBA00023110"/>
    </source>
</evidence>
<dbReference type="InterPro" id="IPR008881">
    <property type="entry name" value="Trigger_fac_ribosome-bd_bac"/>
</dbReference>
<comment type="similarity">
    <text evidence="2 12 14">Belongs to the FKBP-type PPIase family. Tig subfamily.</text>
</comment>
<dbReference type="Pfam" id="PF05697">
    <property type="entry name" value="Trigger_N"/>
    <property type="match status" value="1"/>
</dbReference>
<dbReference type="PANTHER" id="PTHR30560:SF3">
    <property type="entry name" value="TRIGGER FACTOR-LIKE PROTEIN TIG, CHLOROPLASTIC"/>
    <property type="match status" value="1"/>
</dbReference>
<dbReference type="FunFam" id="3.10.50.40:FF:000001">
    <property type="entry name" value="Trigger factor"/>
    <property type="match status" value="1"/>
</dbReference>
<dbReference type="PIRSF" id="PIRSF003095">
    <property type="entry name" value="Trigger_factor"/>
    <property type="match status" value="1"/>
</dbReference>
<reference evidence="16 17" key="1">
    <citation type="journal article" date="2014" name="Nature">
        <title>Sequential evolution of bacterial morphology by co-option of a developmental regulator.</title>
        <authorList>
            <person name="Jiang C."/>
            <person name="Brown P.J."/>
            <person name="Ducret A."/>
            <person name="Brun Y.V."/>
        </authorList>
    </citation>
    <scope>NUCLEOTIDE SEQUENCE [LARGE SCALE GENOMIC DNA]</scope>
    <source>
        <strain evidence="16 17">DSM 16100</strain>
    </source>
</reference>
<dbReference type="RefSeq" id="WP_018080102.1">
    <property type="nucleotide sequence ID" value="NZ_AQWM01000001.1"/>
</dbReference>
<organism evidence="16 17">
    <name type="scientific">Asticcacaulis benevestitus DSM 16100 = ATCC BAA-896</name>
    <dbReference type="NCBI Taxonomy" id="1121022"/>
    <lineage>
        <taxon>Bacteria</taxon>
        <taxon>Pseudomonadati</taxon>
        <taxon>Pseudomonadota</taxon>
        <taxon>Alphaproteobacteria</taxon>
        <taxon>Caulobacterales</taxon>
        <taxon>Caulobacteraceae</taxon>
        <taxon>Asticcacaulis</taxon>
    </lineage>
</organism>